<dbReference type="OrthoDB" id="6016419at2"/>
<dbReference type="PANTHER" id="PTHR43471:SF14">
    <property type="entry name" value="ABC-2 TYPE TRANSPORT SYSTEM PERMEASE PROTEIN"/>
    <property type="match status" value="1"/>
</dbReference>
<feature type="transmembrane region" description="Helical" evidence="1">
    <location>
        <begin position="448"/>
        <end position="470"/>
    </location>
</feature>
<dbReference type="Pfam" id="PF12040">
    <property type="entry name" value="DUF3526"/>
    <property type="match status" value="1"/>
</dbReference>
<reference evidence="2 3" key="1">
    <citation type="journal article" date="2012" name="J. Bacteriol.">
        <title>Genome Sequence of the Filamentous Bacterium Fibrisoma limi BUZ 3T.</title>
        <authorList>
            <person name="Filippini M."/>
            <person name="Qi W."/>
            <person name="Jaenicke S."/>
            <person name="Goesmann A."/>
            <person name="Smits T.H."/>
            <person name="Bagheri H.C."/>
        </authorList>
    </citation>
    <scope>NUCLEOTIDE SEQUENCE [LARGE SCALE GENOMIC DNA]</scope>
    <source>
        <strain evidence="3">BUZ 3T</strain>
    </source>
</reference>
<dbReference type="eggNOG" id="COG1277">
    <property type="taxonomic scope" value="Bacteria"/>
</dbReference>
<gene>
    <name evidence="2" type="ORF">BN8_04340</name>
</gene>
<dbReference type="RefSeq" id="WP_009283675.1">
    <property type="nucleotide sequence ID" value="NZ_CAIT01000009.1"/>
</dbReference>
<proteinExistence type="predicted"/>
<name>I2GMH7_9BACT</name>
<keyword evidence="1" id="KW-0472">Membrane</keyword>
<feature type="transmembrane region" description="Helical" evidence="1">
    <location>
        <begin position="259"/>
        <end position="280"/>
    </location>
</feature>
<evidence type="ECO:0008006" key="4">
    <source>
        <dbReference type="Google" id="ProtNLM"/>
    </source>
</evidence>
<evidence type="ECO:0000256" key="1">
    <source>
        <dbReference type="SAM" id="Phobius"/>
    </source>
</evidence>
<protein>
    <recommendedName>
        <fullName evidence="4">ABC-2 type transport system permease protein</fullName>
    </recommendedName>
</protein>
<dbReference type="GO" id="GO:0005886">
    <property type="term" value="C:plasma membrane"/>
    <property type="evidence" value="ECO:0007669"/>
    <property type="project" value="UniProtKB-SubCell"/>
</dbReference>
<feature type="transmembrane region" description="Helical" evidence="1">
    <location>
        <begin position="150"/>
        <end position="170"/>
    </location>
</feature>
<dbReference type="GO" id="GO:0140359">
    <property type="term" value="F:ABC-type transporter activity"/>
    <property type="evidence" value="ECO:0007669"/>
    <property type="project" value="InterPro"/>
</dbReference>
<feature type="transmembrane region" description="Helical" evidence="1">
    <location>
        <begin position="229"/>
        <end position="252"/>
    </location>
</feature>
<dbReference type="STRING" id="1185876.BN8_04340"/>
<comment type="caution">
    <text evidence="2">The sequence shown here is derived from an EMBL/GenBank/DDBJ whole genome shotgun (WGS) entry which is preliminary data.</text>
</comment>
<dbReference type="PANTHER" id="PTHR43471">
    <property type="entry name" value="ABC TRANSPORTER PERMEASE"/>
    <property type="match status" value="1"/>
</dbReference>
<organism evidence="2 3">
    <name type="scientific">Fibrisoma limi BUZ 3</name>
    <dbReference type="NCBI Taxonomy" id="1185876"/>
    <lineage>
        <taxon>Bacteria</taxon>
        <taxon>Pseudomonadati</taxon>
        <taxon>Bacteroidota</taxon>
        <taxon>Cytophagia</taxon>
        <taxon>Cytophagales</taxon>
        <taxon>Spirosomataceae</taxon>
        <taxon>Fibrisoma</taxon>
    </lineage>
</organism>
<feature type="transmembrane region" description="Helical" evidence="1">
    <location>
        <begin position="201"/>
        <end position="223"/>
    </location>
</feature>
<sequence length="474" mass="53276">MNTLLLILKNDWRILKRGKALKILGLLAFASGIYALIYGKTFVSRQQETIALLRQDERARLDSLAAWARLDTTVAGNKAKWEKATSAYEVNVPEGYRYALHDPSALTPLSLGMRDLFPYYQDVWGRAIFRQVFKQEITNPQKLSVGHFDWAFVVIFLLPLFLIVLSYNLLSSEKEQGTYALLRSQPITLRQVVLAKLGLRLGLLLGFLAVIMLLAIPILGIPLGQDGGLWLKFFGVATGYGLFWGSVIFAVVSYQKSSAFNALTLLGCWLVLVLVLPALVQQWLTVSQPIDRSTFENLVRDEYNAEQPDSVVLKPYYARHPALYLPKDTAKHDQNARLPDLRPYYARNEAVDQTLAPLVGRYEAQVAAREATVSRLNWLLPAVNALDLFNGLAGTSAAAHRDYLLQIRTFHARWNGFFVPKVFKNERLKPADYAQFPSWTFQSSAPDFSIGGGLLKLVLVAGLVFALGWWRLGR</sequence>
<evidence type="ECO:0000313" key="3">
    <source>
        <dbReference type="Proteomes" id="UP000009309"/>
    </source>
</evidence>
<evidence type="ECO:0000313" key="2">
    <source>
        <dbReference type="EMBL" id="CCH55105.1"/>
    </source>
</evidence>
<dbReference type="EMBL" id="CAIT01000009">
    <property type="protein sequence ID" value="CCH55105.1"/>
    <property type="molecule type" value="Genomic_DNA"/>
</dbReference>
<dbReference type="Proteomes" id="UP000009309">
    <property type="component" value="Unassembled WGS sequence"/>
</dbReference>
<keyword evidence="1" id="KW-1133">Transmembrane helix</keyword>
<keyword evidence="3" id="KW-1185">Reference proteome</keyword>
<accession>I2GMH7</accession>
<dbReference type="Pfam" id="PF12679">
    <property type="entry name" value="ABC2_membrane_2"/>
    <property type="match status" value="1"/>
</dbReference>
<dbReference type="InterPro" id="IPR021913">
    <property type="entry name" value="DUF3526"/>
</dbReference>
<dbReference type="AlphaFoldDB" id="I2GMH7"/>
<keyword evidence="1" id="KW-0812">Transmembrane</keyword>
<feature type="transmembrane region" description="Helical" evidence="1">
    <location>
        <begin position="20"/>
        <end position="39"/>
    </location>
</feature>